<gene>
    <name evidence="1" type="ORF">JR316_0006599</name>
</gene>
<sequence length="135" mass="15816">MHLGSYVLGYKIDKEKLAHTMGEPGAPLTDEVELQKICQILYRMLHDTRHLYPLEVVFEDRPDRDPQVVVVVILDDEDSKEELEAKSMEPYQTLPEELRGFEFALSGPAIFRNCPRPVTEEQMEEMLERIKQQKW</sequence>
<proteinExistence type="predicted"/>
<organism evidence="1 2">
    <name type="scientific">Psilocybe cubensis</name>
    <name type="common">Psychedelic mushroom</name>
    <name type="synonym">Stropharia cubensis</name>
    <dbReference type="NCBI Taxonomy" id="181762"/>
    <lineage>
        <taxon>Eukaryota</taxon>
        <taxon>Fungi</taxon>
        <taxon>Dikarya</taxon>
        <taxon>Basidiomycota</taxon>
        <taxon>Agaricomycotina</taxon>
        <taxon>Agaricomycetes</taxon>
        <taxon>Agaricomycetidae</taxon>
        <taxon>Agaricales</taxon>
        <taxon>Agaricineae</taxon>
        <taxon>Strophariaceae</taxon>
        <taxon>Psilocybe</taxon>
    </lineage>
</organism>
<reference evidence="1" key="1">
    <citation type="submission" date="2021-10" db="EMBL/GenBank/DDBJ databases">
        <title>Psilocybe cubensis genome.</title>
        <authorList>
            <person name="Mckernan K.J."/>
            <person name="Crawford S."/>
            <person name="Trippe A."/>
            <person name="Kane L.T."/>
            <person name="Mclaughlin S."/>
        </authorList>
    </citation>
    <scope>NUCLEOTIDE SEQUENCE</scope>
    <source>
        <strain evidence="1">MGC-MH-2018</strain>
    </source>
</reference>
<accession>A0ACB8GX35</accession>
<dbReference type="EMBL" id="JAFIQS020000006">
    <property type="protein sequence ID" value="KAH9480002.1"/>
    <property type="molecule type" value="Genomic_DNA"/>
</dbReference>
<keyword evidence="2" id="KW-1185">Reference proteome</keyword>
<comment type="caution">
    <text evidence="1">The sequence shown here is derived from an EMBL/GenBank/DDBJ whole genome shotgun (WGS) entry which is preliminary data.</text>
</comment>
<evidence type="ECO:0000313" key="2">
    <source>
        <dbReference type="Proteomes" id="UP000664032"/>
    </source>
</evidence>
<dbReference type="Proteomes" id="UP000664032">
    <property type="component" value="Unassembled WGS sequence"/>
</dbReference>
<name>A0ACB8GX35_PSICU</name>
<protein>
    <submittedName>
        <fullName evidence="1">Uncharacterized protein</fullName>
    </submittedName>
</protein>
<evidence type="ECO:0000313" key="1">
    <source>
        <dbReference type="EMBL" id="KAH9480002.1"/>
    </source>
</evidence>